<evidence type="ECO:0000313" key="13">
    <source>
        <dbReference type="EMBL" id="WAP69844.1"/>
    </source>
</evidence>
<dbReference type="Proteomes" id="UP001164020">
    <property type="component" value="Chromosome"/>
</dbReference>
<comment type="pathway">
    <text evidence="2">Alkene biosynthesis; ethylene biosynthesis via 2-oxoglutarate.</text>
</comment>
<feature type="domain" description="Fe2OG dioxygenase" evidence="12">
    <location>
        <begin position="197"/>
        <end position="297"/>
    </location>
</feature>
<dbReference type="EC" id="1.13.12.19" evidence="4"/>
<evidence type="ECO:0000256" key="7">
    <source>
        <dbReference type="ARBA" id="ARBA00031011"/>
    </source>
</evidence>
<gene>
    <name evidence="13" type="ORF">OH818_06510</name>
</gene>
<evidence type="ECO:0000313" key="14">
    <source>
        <dbReference type="Proteomes" id="UP001164020"/>
    </source>
</evidence>
<evidence type="ECO:0000256" key="5">
    <source>
        <dbReference type="ARBA" id="ARBA00019045"/>
    </source>
</evidence>
<dbReference type="Pfam" id="PF14226">
    <property type="entry name" value="DIOX_N"/>
    <property type="match status" value="1"/>
</dbReference>
<dbReference type="InterPro" id="IPR050231">
    <property type="entry name" value="Iron_ascorbate_oxido_reductase"/>
</dbReference>
<evidence type="ECO:0000256" key="9">
    <source>
        <dbReference type="ARBA" id="ARBA00047725"/>
    </source>
</evidence>
<evidence type="ECO:0000256" key="2">
    <source>
        <dbReference type="ARBA" id="ARBA00004767"/>
    </source>
</evidence>
<comment type="cofactor">
    <cofactor evidence="1">
        <name>Fe(2+)</name>
        <dbReference type="ChEBI" id="CHEBI:29033"/>
    </cofactor>
</comment>
<dbReference type="InterPro" id="IPR027443">
    <property type="entry name" value="IPNS-like_sf"/>
</dbReference>
<dbReference type="PROSITE" id="PS51471">
    <property type="entry name" value="FE2OG_OXY"/>
    <property type="match status" value="1"/>
</dbReference>
<evidence type="ECO:0000256" key="4">
    <source>
        <dbReference type="ARBA" id="ARBA00012531"/>
    </source>
</evidence>
<keyword evidence="11" id="KW-0560">Oxidoreductase</keyword>
<keyword evidence="11" id="KW-0408">Iron</keyword>
<evidence type="ECO:0000256" key="3">
    <source>
        <dbReference type="ARBA" id="ARBA00012293"/>
    </source>
</evidence>
<dbReference type="PANTHER" id="PTHR47990">
    <property type="entry name" value="2-OXOGLUTARATE (2OG) AND FE(II)-DEPENDENT OXYGENASE SUPERFAMILY PROTEIN-RELATED"/>
    <property type="match status" value="1"/>
</dbReference>
<protein>
    <recommendedName>
        <fullName evidence="5">2-oxoglutarate-dependent ethylene/succinate-forming enzyme</fullName>
        <ecNumber evidence="4">1.13.12.19</ecNumber>
        <ecNumber evidence="3">1.14.20.7</ecNumber>
    </recommendedName>
    <alternativeName>
        <fullName evidence="7">2-oxoglutarate dioxygenase (ethylene-forming)</fullName>
    </alternativeName>
    <alternativeName>
        <fullName evidence="8">2-oxoglutarate/L-arginine monooxygenase/decarboxylase (succinate-forming)</fullName>
    </alternativeName>
</protein>
<dbReference type="SUPFAM" id="SSF51197">
    <property type="entry name" value="Clavaminate synthase-like"/>
    <property type="match status" value="1"/>
</dbReference>
<accession>A0ABY7C483</accession>
<comment type="similarity">
    <text evidence="11">Belongs to the iron/ascorbate-dependent oxidoreductase family.</text>
</comment>
<dbReference type="InterPro" id="IPR044861">
    <property type="entry name" value="IPNS-like_FE2OG_OXY"/>
</dbReference>
<evidence type="ECO:0000256" key="8">
    <source>
        <dbReference type="ARBA" id="ARBA00031282"/>
    </source>
</evidence>
<dbReference type="Pfam" id="PF03171">
    <property type="entry name" value="2OG-FeII_Oxy"/>
    <property type="match status" value="1"/>
</dbReference>
<comment type="catalytic activity">
    <reaction evidence="10">
        <text>L-arginine + 2-oxoglutarate + O2 = guanidine + L-glutamate 5-semialdehyde + succinate + CO2</text>
        <dbReference type="Rhea" id="RHEA:31535"/>
        <dbReference type="ChEBI" id="CHEBI:15379"/>
        <dbReference type="ChEBI" id="CHEBI:16526"/>
        <dbReference type="ChEBI" id="CHEBI:16810"/>
        <dbReference type="ChEBI" id="CHEBI:30031"/>
        <dbReference type="ChEBI" id="CHEBI:30087"/>
        <dbReference type="ChEBI" id="CHEBI:32682"/>
        <dbReference type="ChEBI" id="CHEBI:58066"/>
        <dbReference type="EC" id="1.14.20.7"/>
    </reaction>
</comment>
<dbReference type="RefSeq" id="WP_268882273.1">
    <property type="nucleotide sequence ID" value="NZ_CP114029.1"/>
</dbReference>
<name>A0ABY7C483_9HYPH</name>
<dbReference type="InterPro" id="IPR026992">
    <property type="entry name" value="DIOX_N"/>
</dbReference>
<evidence type="ECO:0000256" key="11">
    <source>
        <dbReference type="RuleBase" id="RU003682"/>
    </source>
</evidence>
<evidence type="ECO:0000256" key="6">
    <source>
        <dbReference type="ARBA" id="ARBA00022666"/>
    </source>
</evidence>
<keyword evidence="11" id="KW-0479">Metal-binding</keyword>
<evidence type="ECO:0000256" key="1">
    <source>
        <dbReference type="ARBA" id="ARBA00001954"/>
    </source>
</evidence>
<dbReference type="EC" id="1.14.20.7" evidence="3"/>
<dbReference type="InterPro" id="IPR005123">
    <property type="entry name" value="Oxoglu/Fe-dep_dioxygenase_dom"/>
</dbReference>
<keyword evidence="14" id="KW-1185">Reference proteome</keyword>
<sequence>MTRSNKQYCIQYPQWSTAMKGEFDNIPIVNLSGLAADADPAERASTVAALKSALETSGFAYLANHGVPEDLVERMREMNVAFHQLPMEEKLALKINEFHRGYMPMSTSTIVTSSVAKVTKPNRSESLMVMHEVPDDAAYAGEPLQGPNQFPESLPEVAETARAYMAEMTKLGERIAGGLAEALGLPRDWFDQHFVEPTLFLRLLHYPEQPDEEQLFGSAPHTDYGFVTLLKQDDVGGLEVRNKHGEWIAAPPIPNTFVMNVGDILAKWSNGRFVSTPHRVRNLSKRDRYSQPFFYDPSMRALVACPDAMLGVGETATMEPVLYGDYLLERLNKNYDYRKKAS</sequence>
<organism evidence="13 14">
    <name type="scientific">Jiella pelagia</name>
    <dbReference type="NCBI Taxonomy" id="2986949"/>
    <lineage>
        <taxon>Bacteria</taxon>
        <taxon>Pseudomonadati</taxon>
        <taxon>Pseudomonadota</taxon>
        <taxon>Alphaproteobacteria</taxon>
        <taxon>Hyphomicrobiales</taxon>
        <taxon>Aurantimonadaceae</taxon>
        <taxon>Jiella</taxon>
    </lineage>
</organism>
<dbReference type="Gene3D" id="2.60.120.330">
    <property type="entry name" value="B-lactam Antibiotic, Isopenicillin N Synthase, Chain"/>
    <property type="match status" value="1"/>
</dbReference>
<dbReference type="PRINTS" id="PR00682">
    <property type="entry name" value="IPNSYNTHASE"/>
</dbReference>
<evidence type="ECO:0000256" key="10">
    <source>
        <dbReference type="ARBA" id="ARBA00049359"/>
    </source>
</evidence>
<proteinExistence type="inferred from homology"/>
<comment type="catalytic activity">
    <reaction evidence="9">
        <text>2-oxoglutarate + O2 + 2 H(+) = ethene + 3 CO2 + H2O</text>
        <dbReference type="Rhea" id="RHEA:31523"/>
        <dbReference type="ChEBI" id="CHEBI:15377"/>
        <dbReference type="ChEBI" id="CHEBI:15378"/>
        <dbReference type="ChEBI" id="CHEBI:15379"/>
        <dbReference type="ChEBI" id="CHEBI:16526"/>
        <dbReference type="ChEBI" id="CHEBI:16810"/>
        <dbReference type="ChEBI" id="CHEBI:18153"/>
        <dbReference type="EC" id="1.13.12.19"/>
    </reaction>
</comment>
<keyword evidence="6" id="KW-0266">Ethylene biosynthesis</keyword>
<reference evidence="13" key="1">
    <citation type="submission" date="2022-12" db="EMBL/GenBank/DDBJ databases">
        <title>Jiella pelagia sp. nov., isolated from phosphonate enriched culture of Northwest Pacific surface seawater.</title>
        <authorList>
            <person name="Shin D.Y."/>
            <person name="Hwang C.Y."/>
        </authorList>
    </citation>
    <scope>NUCLEOTIDE SEQUENCE</scope>
    <source>
        <strain evidence="13">HL-NP1</strain>
    </source>
</reference>
<evidence type="ECO:0000259" key="12">
    <source>
        <dbReference type="PROSITE" id="PS51471"/>
    </source>
</evidence>
<dbReference type="EMBL" id="CP114029">
    <property type="protein sequence ID" value="WAP69844.1"/>
    <property type="molecule type" value="Genomic_DNA"/>
</dbReference>